<keyword evidence="7" id="KW-0073">Auxin biosynthesis</keyword>
<dbReference type="GO" id="GO:0009851">
    <property type="term" value="P:auxin biosynthetic process"/>
    <property type="evidence" value="ECO:0007669"/>
    <property type="project" value="UniProtKB-KW"/>
</dbReference>
<comment type="cofactor">
    <cofactor evidence="1">
        <name>FAD</name>
        <dbReference type="ChEBI" id="CHEBI:57692"/>
    </cofactor>
</comment>
<dbReference type="OrthoDB" id="25353at2"/>
<name>A0A366HBE0_9BACT</name>
<dbReference type="Proteomes" id="UP000253426">
    <property type="component" value="Unassembled WGS sequence"/>
</dbReference>
<keyword evidence="12" id="KW-1185">Reference proteome</keyword>
<feature type="binding site" evidence="9">
    <location>
        <begin position="90"/>
        <end position="91"/>
    </location>
    <ligand>
        <name>FAD</name>
        <dbReference type="ChEBI" id="CHEBI:57692"/>
    </ligand>
</feature>
<evidence type="ECO:0000313" key="12">
    <source>
        <dbReference type="Proteomes" id="UP000253426"/>
    </source>
</evidence>
<dbReference type="PRINTS" id="PR00757">
    <property type="entry name" value="AMINEOXDASEF"/>
</dbReference>
<evidence type="ECO:0000256" key="8">
    <source>
        <dbReference type="ARBA" id="ARBA00047321"/>
    </source>
</evidence>
<dbReference type="RefSeq" id="WP_113960581.1">
    <property type="nucleotide sequence ID" value="NZ_QNRR01000009.1"/>
</dbReference>
<dbReference type="InterPro" id="IPR002937">
    <property type="entry name" value="Amino_oxidase"/>
</dbReference>
<dbReference type="InterPro" id="IPR006311">
    <property type="entry name" value="TAT_signal"/>
</dbReference>
<comment type="similarity">
    <text evidence="3">Belongs to the tryptophan 2-monooxygenase family.</text>
</comment>
<dbReference type="PANTHER" id="PTHR10742">
    <property type="entry name" value="FLAVIN MONOAMINE OXIDASE"/>
    <property type="match status" value="1"/>
</dbReference>
<accession>A0A366HBE0</accession>
<organism evidence="11 12">
    <name type="scientific">Roseimicrobium gellanilyticum</name>
    <dbReference type="NCBI Taxonomy" id="748857"/>
    <lineage>
        <taxon>Bacteria</taxon>
        <taxon>Pseudomonadati</taxon>
        <taxon>Verrucomicrobiota</taxon>
        <taxon>Verrucomicrobiia</taxon>
        <taxon>Verrucomicrobiales</taxon>
        <taxon>Verrucomicrobiaceae</taxon>
        <taxon>Roseimicrobium</taxon>
    </lineage>
</organism>
<reference evidence="11 12" key="1">
    <citation type="submission" date="2018-06" db="EMBL/GenBank/DDBJ databases">
        <title>Genomic Encyclopedia of Type Strains, Phase IV (KMG-IV): sequencing the most valuable type-strain genomes for metagenomic binning, comparative biology and taxonomic classification.</title>
        <authorList>
            <person name="Goeker M."/>
        </authorList>
    </citation>
    <scope>NUCLEOTIDE SEQUENCE [LARGE SCALE GENOMIC DNA]</scope>
    <source>
        <strain evidence="11 12">DSM 25532</strain>
    </source>
</reference>
<dbReference type="EC" id="1.13.12.3" evidence="4"/>
<dbReference type="InterPro" id="IPR001613">
    <property type="entry name" value="Flavin_amine_oxidase"/>
</dbReference>
<evidence type="ECO:0000256" key="9">
    <source>
        <dbReference type="PIRSR" id="PIRSR601613-1"/>
    </source>
</evidence>
<dbReference type="EMBL" id="QNRR01000009">
    <property type="protein sequence ID" value="RBP39682.1"/>
    <property type="molecule type" value="Genomic_DNA"/>
</dbReference>
<dbReference type="AlphaFoldDB" id="A0A366HBE0"/>
<dbReference type="GO" id="GO:0050361">
    <property type="term" value="F:tryptophan 2-monooxygenase activity"/>
    <property type="evidence" value="ECO:0007669"/>
    <property type="project" value="UniProtKB-EC"/>
</dbReference>
<protein>
    <recommendedName>
        <fullName evidence="5">Tryptophan 2-monooxygenase</fullName>
        <ecNumber evidence="4">1.13.12.3</ecNumber>
    </recommendedName>
</protein>
<dbReference type="Gene3D" id="1.10.405.10">
    <property type="entry name" value="Guanine Nucleotide Dissociation Inhibitor, domain 1"/>
    <property type="match status" value="1"/>
</dbReference>
<comment type="caution">
    <text evidence="11">The sequence shown here is derived from an EMBL/GenBank/DDBJ whole genome shotgun (WGS) entry which is preliminary data.</text>
</comment>
<evidence type="ECO:0000256" key="6">
    <source>
        <dbReference type="ARBA" id="ARBA00023002"/>
    </source>
</evidence>
<dbReference type="PROSITE" id="PS51318">
    <property type="entry name" value="TAT"/>
    <property type="match status" value="1"/>
</dbReference>
<feature type="domain" description="Amine oxidase" evidence="10">
    <location>
        <begin position="70"/>
        <end position="511"/>
    </location>
</feature>
<evidence type="ECO:0000313" key="11">
    <source>
        <dbReference type="EMBL" id="RBP39682.1"/>
    </source>
</evidence>
<sequence>MKSGRTPLFRALMRAMRHSAVPTQTRRDFFRLSSAAGASVALGAVGLRAQDEAKPTKKIEGPVAIVGGGIAGLTAAYRLMKAGVEVHLYEALDRFGGRMWTKRDFNKEGMFVELGGELVDSNHEDLIALAKELGVELQNLKEGDAGLDFYHFGGKIYTDHDVIAAFGPLSKRIAADAEGIYDDKEEFTAKARQFDNVSLKDYLKQIGGGVDRWILQMLEVAYVPEYGIDAEEQSALNLIDFINPDTSNGFQVFGESDEAFRVRGGNDTLPTAVHREIQRTVKCNGGHRLVKIAEDGSKIKLTFATDAKVITPSYANVIMALPFTILRGIEGVSTLKLSEDKQKAIKEMGYGTNLKVMYGFSEKVWRKPSGGRDFFCNGAVYSDKPFQTAWETSRGQSGDSAIITNFMGGSLGAQFSPERLDKFVSEFDEIFPGVKAKIDGNRTMMNWPSIKTMKGSYSCPKVGQYTWVYGAAASPELDGHLLFAGEHTSGESPGFMNGGVETGNRASRELLGIEDRAE</sequence>
<dbReference type="InterPro" id="IPR050281">
    <property type="entry name" value="Flavin_monoamine_oxidase"/>
</dbReference>
<evidence type="ECO:0000256" key="1">
    <source>
        <dbReference type="ARBA" id="ARBA00001974"/>
    </source>
</evidence>
<dbReference type="Gene3D" id="3.90.660.10">
    <property type="match status" value="1"/>
</dbReference>
<keyword evidence="6" id="KW-0560">Oxidoreductase</keyword>
<evidence type="ECO:0000256" key="7">
    <source>
        <dbReference type="ARBA" id="ARBA00023070"/>
    </source>
</evidence>
<evidence type="ECO:0000256" key="4">
    <source>
        <dbReference type="ARBA" id="ARBA00012535"/>
    </source>
</evidence>
<dbReference type="PANTHER" id="PTHR10742:SF410">
    <property type="entry name" value="LYSINE-SPECIFIC HISTONE DEMETHYLASE 2"/>
    <property type="match status" value="1"/>
</dbReference>
<evidence type="ECO:0000259" key="10">
    <source>
        <dbReference type="Pfam" id="PF01593"/>
    </source>
</evidence>
<dbReference type="Gene3D" id="3.50.50.60">
    <property type="entry name" value="FAD/NAD(P)-binding domain"/>
    <property type="match status" value="1"/>
</dbReference>
<dbReference type="SUPFAM" id="SSF51905">
    <property type="entry name" value="FAD/NAD(P)-binding domain"/>
    <property type="match status" value="1"/>
</dbReference>
<proteinExistence type="inferred from homology"/>
<dbReference type="InterPro" id="IPR036188">
    <property type="entry name" value="FAD/NAD-bd_sf"/>
</dbReference>
<dbReference type="SUPFAM" id="SSF54373">
    <property type="entry name" value="FAD-linked reductases, C-terminal domain"/>
    <property type="match status" value="1"/>
</dbReference>
<evidence type="ECO:0000256" key="2">
    <source>
        <dbReference type="ARBA" id="ARBA00004814"/>
    </source>
</evidence>
<comment type="pathway">
    <text evidence="2">Plant hormone metabolism; auxin biosynthesis.</text>
</comment>
<evidence type="ECO:0000256" key="3">
    <source>
        <dbReference type="ARBA" id="ARBA00005833"/>
    </source>
</evidence>
<comment type="catalytic activity">
    <reaction evidence="8">
        <text>L-tryptophan + O2 = indole-3-acetamide + CO2 + H2O</text>
        <dbReference type="Rhea" id="RHEA:16165"/>
        <dbReference type="ChEBI" id="CHEBI:15377"/>
        <dbReference type="ChEBI" id="CHEBI:15379"/>
        <dbReference type="ChEBI" id="CHEBI:16031"/>
        <dbReference type="ChEBI" id="CHEBI:16526"/>
        <dbReference type="ChEBI" id="CHEBI:57912"/>
        <dbReference type="EC" id="1.13.12.3"/>
    </reaction>
</comment>
<gene>
    <name evidence="11" type="ORF">DES53_109109</name>
</gene>
<evidence type="ECO:0000256" key="5">
    <source>
        <dbReference type="ARBA" id="ARBA00017871"/>
    </source>
</evidence>
<dbReference type="Pfam" id="PF01593">
    <property type="entry name" value="Amino_oxidase"/>
    <property type="match status" value="1"/>
</dbReference>